<feature type="region of interest" description="Disordered" evidence="1">
    <location>
        <begin position="152"/>
        <end position="280"/>
    </location>
</feature>
<proteinExistence type="predicted"/>
<dbReference type="InterPro" id="IPR036249">
    <property type="entry name" value="Thioredoxin-like_sf"/>
</dbReference>
<dbReference type="PANTHER" id="PTHR42899">
    <property type="entry name" value="SPERMATOGENESIS-ASSOCIATED PROTEIN 20"/>
    <property type="match status" value="1"/>
</dbReference>
<evidence type="ECO:0000313" key="3">
    <source>
        <dbReference type="EMBL" id="EYF08602.1"/>
    </source>
</evidence>
<protein>
    <submittedName>
        <fullName evidence="3">Thymidylate kinase</fullName>
    </submittedName>
</protein>
<dbReference type="InterPro" id="IPR004879">
    <property type="entry name" value="Ssp411-like_TRX"/>
</dbReference>
<dbReference type="Gene3D" id="1.50.10.10">
    <property type="match status" value="1"/>
</dbReference>
<dbReference type="SUPFAM" id="SSF48208">
    <property type="entry name" value="Six-hairpin glycosidases"/>
    <property type="match status" value="1"/>
</dbReference>
<reference evidence="3 4" key="1">
    <citation type="submission" date="2013-05" db="EMBL/GenBank/DDBJ databases">
        <title>Genome assembly of Chondromyces apiculatus DSM 436.</title>
        <authorList>
            <person name="Sharma G."/>
            <person name="Khatri I."/>
            <person name="Kaur C."/>
            <person name="Mayilraj S."/>
            <person name="Subramanian S."/>
        </authorList>
    </citation>
    <scope>NUCLEOTIDE SEQUENCE [LARGE SCALE GENOMIC DNA]</scope>
    <source>
        <strain evidence="3 4">DSM 436</strain>
    </source>
</reference>
<keyword evidence="3" id="KW-0418">Kinase</keyword>
<dbReference type="GO" id="GO:0016301">
    <property type="term" value="F:kinase activity"/>
    <property type="evidence" value="ECO:0007669"/>
    <property type="project" value="UniProtKB-KW"/>
</dbReference>
<keyword evidence="3" id="KW-0808">Transferase</keyword>
<evidence type="ECO:0000259" key="2">
    <source>
        <dbReference type="Pfam" id="PF03190"/>
    </source>
</evidence>
<name>A0A017TIA1_9BACT</name>
<comment type="caution">
    <text evidence="3">The sequence shown here is derived from an EMBL/GenBank/DDBJ whole genome shotgun (WGS) entry which is preliminary data.</text>
</comment>
<dbReference type="GO" id="GO:0005975">
    <property type="term" value="P:carbohydrate metabolic process"/>
    <property type="evidence" value="ECO:0007669"/>
    <property type="project" value="InterPro"/>
</dbReference>
<dbReference type="Pfam" id="PF03190">
    <property type="entry name" value="Thioredox_DsbH"/>
    <property type="match status" value="1"/>
</dbReference>
<dbReference type="eggNOG" id="COG1331">
    <property type="taxonomic scope" value="Bacteria"/>
</dbReference>
<feature type="domain" description="Spermatogenesis-associated protein 20-like TRX" evidence="2">
    <location>
        <begin position="344"/>
        <end position="504"/>
    </location>
</feature>
<dbReference type="InterPro" id="IPR024705">
    <property type="entry name" value="Ssp411"/>
</dbReference>
<feature type="compositionally biased region" description="Gly residues" evidence="1">
    <location>
        <begin position="200"/>
        <end position="211"/>
    </location>
</feature>
<dbReference type="CDD" id="cd02955">
    <property type="entry name" value="SSP411"/>
    <property type="match status" value="1"/>
</dbReference>
<gene>
    <name evidence="3" type="ORF">CAP_4132</name>
</gene>
<accession>A0A017TIA1</accession>
<dbReference type="SUPFAM" id="SSF52833">
    <property type="entry name" value="Thioredoxin-like"/>
    <property type="match status" value="1"/>
</dbReference>
<keyword evidence="4" id="KW-1185">Reference proteome</keyword>
<dbReference type="InterPro" id="IPR008928">
    <property type="entry name" value="6-hairpin_glycosidase_sf"/>
</dbReference>
<dbReference type="STRING" id="1192034.CAP_4132"/>
<feature type="compositionally biased region" description="Basic and acidic residues" evidence="1">
    <location>
        <begin position="233"/>
        <end position="245"/>
    </location>
</feature>
<dbReference type="AlphaFoldDB" id="A0A017TIA1"/>
<evidence type="ECO:0000256" key="1">
    <source>
        <dbReference type="SAM" id="MobiDB-lite"/>
    </source>
</evidence>
<dbReference type="PANTHER" id="PTHR42899:SF1">
    <property type="entry name" value="SPERMATOGENESIS-ASSOCIATED PROTEIN 20"/>
    <property type="match status" value="1"/>
</dbReference>
<feature type="compositionally biased region" description="Basic and acidic residues" evidence="1">
    <location>
        <begin position="255"/>
        <end position="266"/>
    </location>
</feature>
<dbReference type="EMBL" id="ASRX01000003">
    <property type="protein sequence ID" value="EYF08602.1"/>
    <property type="molecule type" value="Genomic_DNA"/>
</dbReference>
<organism evidence="3 4">
    <name type="scientific">Chondromyces apiculatus DSM 436</name>
    <dbReference type="NCBI Taxonomy" id="1192034"/>
    <lineage>
        <taxon>Bacteria</taxon>
        <taxon>Pseudomonadati</taxon>
        <taxon>Myxococcota</taxon>
        <taxon>Polyangia</taxon>
        <taxon>Polyangiales</taxon>
        <taxon>Polyangiaceae</taxon>
        <taxon>Chondromyces</taxon>
    </lineage>
</organism>
<dbReference type="InterPro" id="IPR012341">
    <property type="entry name" value="6hp_glycosidase-like_sf"/>
</dbReference>
<sequence length="1022" mass="111111">MDGEEASMKTQYTLLSGETVEFPAPAGELGTFLRRVLTASKDIAVSETELSEMIFGPENPLLDATVVPGKVVATSETYRDPIFHVMLDCIARKRMPPGTSVSTARARFTITVPEASKQLGISESAVRQAIYAGRLPARKEGGTYYLLPGSQLGRGLPGEPPGTAAQGCRGEEHAGRHPGGAHRIGARRELPGEALARGVRAGGEARGGVGGDDPRRVAPDRGAGDDQGSGEVLGDRARGGRERAALRGLLSAGRVQDRGDRERDAARPGGVPALPRQVREARGTGAPATWYFPGVTTPKIASALPGAPDVPEDVARRLDEALSRKGPGYVPRTHHLEGGWPVYTNRLVLEGSPYLLQHAHNPVNWFPWGEEAFEEARRLERPVMISIGYSTCHWCHVMERESFEDVEIARFLNENYVCIKVDREERPDVDAIYMSAVQALTGSGGWPLNVFLTPDKAPFFGGTYFPPRDGARGMRKGFLTILAELLEVYTKDRERIDRAAADLTGIVRDLLSAQAAPADVDVPDAGPIASALRAYKRGFDSTHGGLARAPKFPSQLPPRLLLRVNRRANDAEALHMATLTLAKMAGGGMYDQVGGGFHRYSTDPEWLVPHFEKMLYDNALLAVAYAEAHQATGRADFARVTREVLDYVLREMTSPEGGFYSATDADSEGEEGLFFVWTPAELREALGADADRFMRYYGVTEAGNFEGRTILHASAPDEAEHAALASARETLYALRAKRIPPLRDDKVLTSWNGLMISGFAVAAQALGEPRYAEAGARAAAFLLERMREGDRLRRSFLDGKAQFNGYLDDYAFLIQGLLDLHEATFEARWLHEAIALAEVVEAHYADRSSGGWFMTSDDHEQLLAREKPGYDGAEPSGNSVHLLNVLRLGELTGEDRYREMGARALKAFAAQLTERPLALSDMLLALDFWTDTPREVVVVWPDGEAAPKALLDVLGRTFLPSRVITGGPESTLAALAKAAPIVEGKRTVDGKPTVYVCERGRCEAPTTDPGVLAAQLGQVKAY</sequence>
<feature type="compositionally biased region" description="Basic and acidic residues" evidence="1">
    <location>
        <begin position="212"/>
        <end position="224"/>
    </location>
</feature>
<evidence type="ECO:0000313" key="4">
    <source>
        <dbReference type="Proteomes" id="UP000019678"/>
    </source>
</evidence>
<dbReference type="Proteomes" id="UP000019678">
    <property type="component" value="Unassembled WGS sequence"/>
</dbReference>
<dbReference type="Gene3D" id="3.40.30.10">
    <property type="entry name" value="Glutaredoxin"/>
    <property type="match status" value="1"/>
</dbReference>